<keyword evidence="2" id="KW-1185">Reference proteome</keyword>
<evidence type="ECO:0000313" key="2">
    <source>
        <dbReference type="Proteomes" id="UP001595907"/>
    </source>
</evidence>
<accession>A0ABV8QUC0</accession>
<dbReference type="EMBL" id="JBHSCZ010000005">
    <property type="protein sequence ID" value="MFC4263886.1"/>
    <property type="molecule type" value="Genomic_DNA"/>
</dbReference>
<comment type="caution">
    <text evidence="1">The sequence shown here is derived from an EMBL/GenBank/DDBJ whole genome shotgun (WGS) entry which is preliminary data.</text>
</comment>
<dbReference type="RefSeq" id="WP_379711006.1">
    <property type="nucleotide sequence ID" value="NZ_JBHSCZ010000005.1"/>
</dbReference>
<protein>
    <submittedName>
        <fullName evidence="1">Uncharacterized protein</fullName>
    </submittedName>
</protein>
<evidence type="ECO:0000313" key="1">
    <source>
        <dbReference type="EMBL" id="MFC4263886.1"/>
    </source>
</evidence>
<reference evidence="2" key="1">
    <citation type="journal article" date="2019" name="Int. J. Syst. Evol. Microbiol.">
        <title>The Global Catalogue of Microorganisms (GCM) 10K type strain sequencing project: providing services to taxonomists for standard genome sequencing and annotation.</title>
        <authorList>
            <consortium name="The Broad Institute Genomics Platform"/>
            <consortium name="The Broad Institute Genome Sequencing Center for Infectious Disease"/>
            <person name="Wu L."/>
            <person name="Ma J."/>
        </authorList>
    </citation>
    <scope>NUCLEOTIDE SEQUENCE [LARGE SCALE GENOMIC DNA]</scope>
    <source>
        <strain evidence="2">CECT 8289</strain>
    </source>
</reference>
<sequence>MKSTIFILIMCSIHLFAKSQKVEIKNTFYYGGEVCPIVSDGSAVIETPITGYWYFNGNGHFVFLSFKENTAIISKAFTGLWKQKNNNQINITIDSNFLPNHNIIFYESYNTKNQDSFQIDVELIYKNIDSGTVKYQNSGVLYFNNKNMLFEKNNLKLSNNIKYQPQKIQSINFYNLYNNELVGNKIDIDFDFIKNNNYHKIKIICNNDNIIQYPTNYINFKQLLLIDNLNKKQHINNCYSISKSNISKDSILQKLNDAILIQPIYTSFIKNLITFISN</sequence>
<dbReference type="Proteomes" id="UP001595907">
    <property type="component" value="Unassembled WGS sequence"/>
</dbReference>
<gene>
    <name evidence="1" type="ORF">ACFOWM_13410</name>
</gene>
<proteinExistence type="predicted"/>
<organism evidence="1 2">
    <name type="scientific">Ferruginibacter yonginensis</name>
    <dbReference type="NCBI Taxonomy" id="1310416"/>
    <lineage>
        <taxon>Bacteria</taxon>
        <taxon>Pseudomonadati</taxon>
        <taxon>Bacteroidota</taxon>
        <taxon>Chitinophagia</taxon>
        <taxon>Chitinophagales</taxon>
        <taxon>Chitinophagaceae</taxon>
        <taxon>Ferruginibacter</taxon>
    </lineage>
</organism>
<name>A0ABV8QUC0_9BACT</name>